<feature type="transmembrane region" description="Helical" evidence="1">
    <location>
        <begin position="84"/>
        <end position="105"/>
    </location>
</feature>
<dbReference type="Proteomes" id="UP001236507">
    <property type="component" value="Unassembled WGS sequence"/>
</dbReference>
<dbReference type="RefSeq" id="WP_283345926.1">
    <property type="nucleotide sequence ID" value="NZ_JASHIF010000020.1"/>
</dbReference>
<comment type="caution">
    <text evidence="3">The sequence shown here is derived from an EMBL/GenBank/DDBJ whole genome shotgun (WGS) entry which is preliminary data.</text>
</comment>
<dbReference type="GO" id="GO:0016757">
    <property type="term" value="F:glycosyltransferase activity"/>
    <property type="evidence" value="ECO:0007669"/>
    <property type="project" value="UniProtKB-KW"/>
</dbReference>
<feature type="domain" description="Glycosyltransferase RgtA/B/C/D-like" evidence="2">
    <location>
        <begin position="74"/>
        <end position="199"/>
    </location>
</feature>
<accession>A0ABT6YDB9</accession>
<feature type="transmembrane region" description="Helical" evidence="1">
    <location>
        <begin position="321"/>
        <end position="340"/>
    </location>
</feature>
<name>A0ABT6YDB9_9BACT</name>
<evidence type="ECO:0000313" key="3">
    <source>
        <dbReference type="EMBL" id="MDI9861535.1"/>
    </source>
</evidence>
<feature type="transmembrane region" description="Helical" evidence="1">
    <location>
        <begin position="53"/>
        <end position="72"/>
    </location>
</feature>
<dbReference type="InterPro" id="IPR038731">
    <property type="entry name" value="RgtA/B/C-like"/>
</dbReference>
<feature type="transmembrane region" description="Helical" evidence="1">
    <location>
        <begin position="147"/>
        <end position="165"/>
    </location>
</feature>
<keyword evidence="1" id="KW-1133">Transmembrane helix</keyword>
<keyword evidence="3" id="KW-0808">Transferase</keyword>
<evidence type="ECO:0000313" key="4">
    <source>
        <dbReference type="Proteomes" id="UP001236507"/>
    </source>
</evidence>
<feature type="transmembrane region" description="Helical" evidence="1">
    <location>
        <begin position="220"/>
        <end position="239"/>
    </location>
</feature>
<keyword evidence="4" id="KW-1185">Reference proteome</keyword>
<keyword evidence="1" id="KW-0812">Transmembrane</keyword>
<feature type="transmembrane region" description="Helical" evidence="1">
    <location>
        <begin position="279"/>
        <end position="309"/>
    </location>
</feature>
<protein>
    <submittedName>
        <fullName evidence="3">Glycosyltransferase family 39 protein</fullName>
        <ecNumber evidence="3">2.4.-.-</ecNumber>
    </submittedName>
</protein>
<feature type="transmembrane region" description="Helical" evidence="1">
    <location>
        <begin position="117"/>
        <end position="135"/>
    </location>
</feature>
<dbReference type="EMBL" id="JASHIF010000020">
    <property type="protein sequence ID" value="MDI9861535.1"/>
    <property type="molecule type" value="Genomic_DNA"/>
</dbReference>
<evidence type="ECO:0000259" key="2">
    <source>
        <dbReference type="Pfam" id="PF13231"/>
    </source>
</evidence>
<dbReference type="EC" id="2.4.-.-" evidence="3"/>
<proteinExistence type="predicted"/>
<feature type="transmembrane region" description="Helical" evidence="1">
    <location>
        <begin position="185"/>
        <end position="208"/>
    </location>
</feature>
<keyword evidence="3" id="KW-0328">Glycosyltransferase</keyword>
<organism evidence="3 4">
    <name type="scientific">Flectobacillus roseus</name>
    <dbReference type="NCBI Taxonomy" id="502259"/>
    <lineage>
        <taxon>Bacteria</taxon>
        <taxon>Pseudomonadati</taxon>
        <taxon>Bacteroidota</taxon>
        <taxon>Cytophagia</taxon>
        <taxon>Cytophagales</taxon>
        <taxon>Flectobacillaceae</taxon>
        <taxon>Flectobacillus</taxon>
    </lineage>
</organism>
<dbReference type="Pfam" id="PF13231">
    <property type="entry name" value="PMT_2"/>
    <property type="match status" value="1"/>
</dbReference>
<evidence type="ECO:0000256" key="1">
    <source>
        <dbReference type="SAM" id="Phobius"/>
    </source>
</evidence>
<reference evidence="3 4" key="1">
    <citation type="submission" date="2023-05" db="EMBL/GenBank/DDBJ databases">
        <title>Novel species of genus Flectobacillus isolated from stream in China.</title>
        <authorList>
            <person name="Lu H."/>
        </authorList>
    </citation>
    <scope>NUCLEOTIDE SEQUENCE [LARGE SCALE GENOMIC DNA]</scope>
    <source>
        <strain evidence="3 4">KCTC 42575</strain>
    </source>
</reference>
<feature type="transmembrane region" description="Helical" evidence="1">
    <location>
        <begin position="370"/>
        <end position="392"/>
    </location>
</feature>
<sequence length="542" mass="62780">MLKNHTTLSKSIIALSSLIFIFLGLYKLQYFGLEYDETLFINASLGDLDGETFVIYKIKDWVVLCYLYIGALKAWIYMPIFKIFGVNVLSVRLPMLLLACVNLWLSYKITAKYFNKSIALATLLVLSLDLTFLTLQRFDKGPSCIEMFIKLIILLWLTYPNSHWFRYGLTVFSLMFVGVYNKFNFIWFTNAVFGVYALQQLPSVMPILKKLDFKSLFQSNFFRYGAGYMIFVFLFLFTLKQLHIDGQGGGLTLSFLKERLIFCFKETKYLLLQNSIFKVFGWSIAGVLSSTIMNLVILSCVLINVWLYLKGHISFHSSHTQALLLILLIFLQYIITSAATHVWHSFVMYPMLPIVILSSFYELGKYVGGLVPFVGITTLAVGWNIFTNVLFFQNINHESCVTEIFIPEINQVIEYVAQDEHRLVISTDWGTHTQLLGVDNKRNTFSEPYRLFPYPSELSKWWGKNQKFFNGTKPVIIVQAIATDIAKKTRYDYNVTMEEKKTEDFLHYLEQKGVKIWPTKLIKNSCGDRLFQIYEARVPKDI</sequence>
<keyword evidence="1" id="KW-0472">Membrane</keyword>
<gene>
    <name evidence="3" type="ORF">QM524_20110</name>
</gene>
<feature type="transmembrane region" description="Helical" evidence="1">
    <location>
        <begin position="12"/>
        <end position="33"/>
    </location>
</feature>